<reference evidence="13" key="1">
    <citation type="journal article" date="2023" name="Insect Mol. Biol.">
        <title>Genome sequencing provides insights into the evolution of gene families encoding plant cell wall-degrading enzymes in longhorned beetles.</title>
        <authorList>
            <person name="Shin N.R."/>
            <person name="Okamura Y."/>
            <person name="Kirsch R."/>
            <person name="Pauchet Y."/>
        </authorList>
    </citation>
    <scope>NUCLEOTIDE SEQUENCE</scope>
    <source>
        <strain evidence="13">MMC_N1</strain>
    </source>
</reference>
<organism evidence="13 14">
    <name type="scientific">Molorchus minor</name>
    <dbReference type="NCBI Taxonomy" id="1323400"/>
    <lineage>
        <taxon>Eukaryota</taxon>
        <taxon>Metazoa</taxon>
        <taxon>Ecdysozoa</taxon>
        <taxon>Arthropoda</taxon>
        <taxon>Hexapoda</taxon>
        <taxon>Insecta</taxon>
        <taxon>Pterygota</taxon>
        <taxon>Neoptera</taxon>
        <taxon>Endopterygota</taxon>
        <taxon>Coleoptera</taxon>
        <taxon>Polyphaga</taxon>
        <taxon>Cucujiformia</taxon>
        <taxon>Chrysomeloidea</taxon>
        <taxon>Cerambycidae</taxon>
        <taxon>Lamiinae</taxon>
        <taxon>Monochamini</taxon>
        <taxon>Molorchus</taxon>
    </lineage>
</organism>
<evidence type="ECO:0000256" key="5">
    <source>
        <dbReference type="ARBA" id="ARBA00023117"/>
    </source>
</evidence>
<dbReference type="InterPro" id="IPR019786">
    <property type="entry name" value="Zinc_finger_PHD-type_CS"/>
</dbReference>
<evidence type="ECO:0000256" key="3">
    <source>
        <dbReference type="ARBA" id="ARBA00022833"/>
    </source>
</evidence>
<feature type="region of interest" description="Disordered" evidence="8">
    <location>
        <begin position="687"/>
        <end position="715"/>
    </location>
</feature>
<evidence type="ECO:0000259" key="9">
    <source>
        <dbReference type="PROSITE" id="PS50014"/>
    </source>
</evidence>
<keyword evidence="4" id="KW-0007">Acetylation</keyword>
<feature type="compositionally biased region" description="Low complexity" evidence="8">
    <location>
        <begin position="957"/>
        <end position="974"/>
    </location>
</feature>
<feature type="compositionally biased region" description="Polar residues" evidence="8">
    <location>
        <begin position="805"/>
        <end position="824"/>
    </location>
</feature>
<keyword evidence="1" id="KW-0479">Metal-binding</keyword>
<evidence type="ECO:0000259" key="10">
    <source>
        <dbReference type="PROSITE" id="PS50016"/>
    </source>
</evidence>
<dbReference type="Gene3D" id="6.10.140.2220">
    <property type="match status" value="1"/>
</dbReference>
<dbReference type="SMART" id="SM00249">
    <property type="entry name" value="PHD"/>
    <property type="match status" value="1"/>
</dbReference>
<dbReference type="Pfam" id="PF23460">
    <property type="entry name" value="ZMYND8_CC"/>
    <property type="match status" value="1"/>
</dbReference>
<dbReference type="SMART" id="SM00297">
    <property type="entry name" value="BROMO"/>
    <property type="match status" value="1"/>
</dbReference>
<feature type="region of interest" description="Disordered" evidence="8">
    <location>
        <begin position="141"/>
        <end position="178"/>
    </location>
</feature>
<gene>
    <name evidence="13" type="ORF">NQ317_009433</name>
</gene>
<dbReference type="InterPro" id="IPR018359">
    <property type="entry name" value="Bromodomain_CS"/>
</dbReference>
<dbReference type="PANTHER" id="PTHR46453">
    <property type="entry name" value="PROTEIN KINASE C-BINDING PROTEIN 1"/>
    <property type="match status" value="1"/>
</dbReference>
<feature type="compositionally biased region" description="Low complexity" evidence="8">
    <location>
        <begin position="687"/>
        <end position="702"/>
    </location>
</feature>
<dbReference type="Gene3D" id="2.30.30.140">
    <property type="match status" value="1"/>
</dbReference>
<feature type="region of interest" description="Disordered" evidence="8">
    <location>
        <begin position="805"/>
        <end position="840"/>
    </location>
</feature>
<dbReference type="Gene3D" id="3.30.40.10">
    <property type="entry name" value="Zinc/RING finger domain, C3HC4 (zinc finger)"/>
    <property type="match status" value="1"/>
</dbReference>
<feature type="region of interest" description="Disordered" evidence="8">
    <location>
        <begin position="559"/>
        <end position="590"/>
    </location>
</feature>
<feature type="compositionally biased region" description="Basic and acidic residues" evidence="8">
    <location>
        <begin position="703"/>
        <end position="712"/>
    </location>
</feature>
<evidence type="ECO:0000313" key="13">
    <source>
        <dbReference type="EMBL" id="KAJ8980077.1"/>
    </source>
</evidence>
<name>A0ABQ9JRS2_9CUCU</name>
<dbReference type="PANTHER" id="PTHR46453:SF5">
    <property type="entry name" value="PROTEIN KINASE C-BINDING PROTEIN 1 ISOFORM X1"/>
    <property type="match status" value="1"/>
</dbReference>
<feature type="compositionally biased region" description="Basic and acidic residues" evidence="8">
    <location>
        <begin position="559"/>
        <end position="574"/>
    </location>
</feature>
<evidence type="ECO:0000256" key="1">
    <source>
        <dbReference type="ARBA" id="ARBA00022723"/>
    </source>
</evidence>
<feature type="domain" description="PWWP" evidence="11">
    <location>
        <begin position="334"/>
        <end position="385"/>
    </location>
</feature>
<keyword evidence="14" id="KW-1185">Reference proteome</keyword>
<keyword evidence="3" id="KW-0862">Zinc</keyword>
<feature type="region of interest" description="Disordered" evidence="8">
    <location>
        <begin position="602"/>
        <end position="666"/>
    </location>
</feature>
<feature type="compositionally biased region" description="Basic and acidic residues" evidence="8">
    <location>
        <begin position="615"/>
        <end position="636"/>
    </location>
</feature>
<accession>A0ABQ9JRS2</accession>
<feature type="region of interest" description="Disordered" evidence="8">
    <location>
        <begin position="42"/>
        <end position="70"/>
    </location>
</feature>
<dbReference type="SUPFAM" id="SSF63748">
    <property type="entry name" value="Tudor/PWWP/MBT"/>
    <property type="match status" value="1"/>
</dbReference>
<dbReference type="Pfam" id="PF24324">
    <property type="entry name" value="MYND_ZMYND11_ZMYD8"/>
    <property type="match status" value="1"/>
</dbReference>
<protein>
    <recommendedName>
        <fullName evidence="15">Protein kinase C-binding protein 1</fullName>
    </recommendedName>
</protein>
<feature type="domain" description="PHD-type" evidence="10">
    <location>
        <begin position="195"/>
        <end position="240"/>
    </location>
</feature>
<dbReference type="InterPro" id="IPR011011">
    <property type="entry name" value="Znf_FYVE_PHD"/>
</dbReference>
<evidence type="ECO:0000259" key="11">
    <source>
        <dbReference type="PROSITE" id="PS50812"/>
    </source>
</evidence>
<feature type="compositionally biased region" description="Basic and acidic residues" evidence="8">
    <location>
        <begin position="56"/>
        <end position="70"/>
    </location>
</feature>
<dbReference type="InterPro" id="IPR057053">
    <property type="entry name" value="MYND_ZMYND11_ZMYD8"/>
</dbReference>
<dbReference type="Pfam" id="PF00439">
    <property type="entry name" value="Bromodomain"/>
    <property type="match status" value="1"/>
</dbReference>
<feature type="compositionally biased region" description="Polar residues" evidence="8">
    <location>
        <begin position="648"/>
        <end position="663"/>
    </location>
</feature>
<keyword evidence="2 7" id="KW-0863">Zinc-finger</keyword>
<dbReference type="SUPFAM" id="SSF144232">
    <property type="entry name" value="HIT/MYND zinc finger-like"/>
    <property type="match status" value="1"/>
</dbReference>
<feature type="compositionally biased region" description="Polar residues" evidence="8">
    <location>
        <begin position="42"/>
        <end position="55"/>
    </location>
</feature>
<dbReference type="PROSITE" id="PS00633">
    <property type="entry name" value="BROMODOMAIN_1"/>
    <property type="match status" value="1"/>
</dbReference>
<dbReference type="PROSITE" id="PS01359">
    <property type="entry name" value="ZF_PHD_1"/>
    <property type="match status" value="1"/>
</dbReference>
<dbReference type="PROSITE" id="PS50014">
    <property type="entry name" value="BROMODOMAIN_2"/>
    <property type="match status" value="1"/>
</dbReference>
<evidence type="ECO:0000259" key="12">
    <source>
        <dbReference type="PROSITE" id="PS50865"/>
    </source>
</evidence>
<feature type="region of interest" description="Disordered" evidence="8">
    <location>
        <begin position="951"/>
        <end position="993"/>
    </location>
</feature>
<evidence type="ECO:0000256" key="8">
    <source>
        <dbReference type="SAM" id="MobiDB-lite"/>
    </source>
</evidence>
<proteinExistence type="predicted"/>
<evidence type="ECO:0008006" key="15">
    <source>
        <dbReference type="Google" id="ProtNLM"/>
    </source>
</evidence>
<dbReference type="InterPro" id="IPR013083">
    <property type="entry name" value="Znf_RING/FYVE/PHD"/>
</dbReference>
<dbReference type="PROSITE" id="PS50865">
    <property type="entry name" value="ZF_MYND_2"/>
    <property type="match status" value="1"/>
</dbReference>
<dbReference type="InterPro" id="IPR001487">
    <property type="entry name" value="Bromodomain"/>
</dbReference>
<dbReference type="Proteomes" id="UP001162164">
    <property type="component" value="Unassembled WGS sequence"/>
</dbReference>
<feature type="domain" description="Bromo" evidence="9">
    <location>
        <begin position="278"/>
        <end position="343"/>
    </location>
</feature>
<dbReference type="InterPro" id="IPR000313">
    <property type="entry name" value="PWWP_dom"/>
</dbReference>
<feature type="compositionally biased region" description="Acidic residues" evidence="8">
    <location>
        <begin position="984"/>
        <end position="993"/>
    </location>
</feature>
<dbReference type="SUPFAM" id="SSF47370">
    <property type="entry name" value="Bromodomain"/>
    <property type="match status" value="1"/>
</dbReference>
<dbReference type="InterPro" id="IPR036427">
    <property type="entry name" value="Bromodomain-like_sf"/>
</dbReference>
<dbReference type="PROSITE" id="PS50812">
    <property type="entry name" value="PWWP"/>
    <property type="match status" value="1"/>
</dbReference>
<dbReference type="PROSITE" id="PS01360">
    <property type="entry name" value="ZF_MYND_1"/>
    <property type="match status" value="1"/>
</dbReference>
<dbReference type="SUPFAM" id="SSF57903">
    <property type="entry name" value="FYVE/PHD zinc finger"/>
    <property type="match status" value="1"/>
</dbReference>
<evidence type="ECO:0000256" key="7">
    <source>
        <dbReference type="PROSITE-ProRule" id="PRU00134"/>
    </source>
</evidence>
<dbReference type="PROSITE" id="PS50016">
    <property type="entry name" value="ZF_PHD_2"/>
    <property type="match status" value="1"/>
</dbReference>
<dbReference type="InterPro" id="IPR001965">
    <property type="entry name" value="Znf_PHD"/>
</dbReference>
<dbReference type="InterPro" id="IPR019787">
    <property type="entry name" value="Znf_PHD-finger"/>
</dbReference>
<dbReference type="EMBL" id="JAPWTJ010000290">
    <property type="protein sequence ID" value="KAJ8980077.1"/>
    <property type="molecule type" value="Genomic_DNA"/>
</dbReference>
<dbReference type="InterPro" id="IPR056987">
    <property type="entry name" value="ZMYND8_CC"/>
</dbReference>
<evidence type="ECO:0000256" key="6">
    <source>
        <dbReference type="PROSITE-ProRule" id="PRU00035"/>
    </source>
</evidence>
<keyword evidence="5 6" id="KW-0103">Bromodomain</keyword>
<sequence length="1640" mass="183048">MSDQLANDDKTLSVNSTEPVPVERMVLEDIIIGTVSQSENVTESTGIKVDQVSTEKTNEDDTKEQTNSKKSRELKLLLALSKEANLDTNILHKRKTLEGKVKDKEVSPLTTTPERGTKVATDARNFRYPVTAEAELELDGQENEIKSAVENSNKTSKRKRDGLSEVNTGGATEEAVKRNKSSFSTEAVMFRENKDIFCWRCHREGVNISCETCPRSYHQKCLKQVIHDTDHWPCPECVAILKAESTQTRTEAMKGMTLEHLCGLLKFAVNRMIQCNGSEPFLSPVNDLEFPNYKKYIIQPMDLTKLERNIKDNLYGSPQAFEADAKWLLHNSIIFNSFWAKLKGFPYWPAKAMCTNVSGMVDVRFFGAHDRAWVHYKECYLFSEKDPNTFKQKRYDIERCIEELNIYIQNLRKVYGEFKYAPYRTLLEPGNESKQLQIFLPRYKLNVSPKKRINKHEVKSLSQEKKEVDSKGTLDVKENIPNSIPEINDDVQVTINSEEKKNKVVTKEDTLNVKFKESALTEKTAKISTNGIFQDDSIMEGYGTDDDTNPEIDLERRKTFIERNDSNVSEKMEAEYEEEDNDTQVPSNIDLDGICKANSAKISEDSSKISGTNKTDLRRTSDTESGQKRQVTEEIPHSPQKMSRRNSDQSVKSDSSHVSNISDKINRVDISENMEITLGNDDVGCVSISENMSSSSSESSKSSSDHSLETKKKPVQVDIENTEYTISPSNKLKISDKLIKRLSDGDENTNNSQKVVEVKKTIPEKKSPTDILIEKFKGVVEREIINFSEPSTSSSFDENNRINESYTAKTTSQTANTEKSNSDNTNKETLEIPNTPSSETSIKIHAAVKIAKPVSQEAVAKSSLDNNNKSNQPNHEVANIIEEFEDSEENETIDDIQIDKNNIFNIIHSSLNDTKSKELENKISSVGNSVIEKEKISSDMPLLQKSLQGKKMIRKPSNTSCTSSTSRQSSSQEIITEEIKSEPDTDDDFSESENLEAKRKYLSALNISEKISDAAKRLKANEIRTRSKTEEKKEKFRIMDNLERTIDDVALNYSMNREKLTAKTTEEQKNNTAPQEGEIFVKSFARLQPTKQRARKSFPTPVYVKKHYPKQCYKKNVTPSVPVTKKDVPKTSTITSSVVTPNIITSTGLSTIQNQKTIETLPNAVSHVILLPPNQTINFSSPVTTPVLNVVSNIISSAPVTPTASTAASNIKSITITPNTRASQNYIPQNEQPNGLLPNNSSVVINDVTKQSTINTTPRETEQIADVVESNVQVPTVIPTVPISEAITGGTTQDDDFSVLNSLLPDNVGQAVSDLLLKPPPRLKPRPPGILSACFDEGVPSSAGNVTSTINSVAHRGDYFRGMLIETLEDLGKTSNPEAKIISLQLEIDSLKHRHNLELQEIRKNVCTILKDIQKSIIEDREKIIDETRAACEAETIKRIELAKSKQWCANCSKEAQFYCCWNTSYCDYPCQQKHWPQHVGKCTQNVEKTNTTSTLTNRPTGQQLILRPAIPAKPGVGRVVAKPTKVYMNRTVGPPKTYKTLSTSGNHLTVIETTPGNYELLGNGPIAVTSGKFLTTSSNIFQSKFKTANIVSVSSPSTSGTCDQRNIPRITTVSNSVKSSIPSTTVSLPVTTVLADDSD</sequence>
<evidence type="ECO:0000256" key="2">
    <source>
        <dbReference type="ARBA" id="ARBA00022771"/>
    </source>
</evidence>
<feature type="domain" description="MYND-type" evidence="12">
    <location>
        <begin position="1449"/>
        <end position="1483"/>
    </location>
</feature>
<dbReference type="Gene3D" id="1.20.920.10">
    <property type="entry name" value="Bromodomain-like"/>
    <property type="match status" value="1"/>
</dbReference>
<dbReference type="InterPro" id="IPR044075">
    <property type="entry name" value="PRKCBP1_PHD"/>
</dbReference>
<evidence type="ECO:0000256" key="4">
    <source>
        <dbReference type="ARBA" id="ARBA00022990"/>
    </source>
</evidence>
<comment type="caution">
    <text evidence="13">The sequence shown here is derived from an EMBL/GenBank/DDBJ whole genome shotgun (WGS) entry which is preliminary data.</text>
</comment>
<dbReference type="CDD" id="cd15538">
    <property type="entry name" value="PHD_PRKCBP1"/>
    <property type="match status" value="1"/>
</dbReference>
<dbReference type="CDD" id="cd20160">
    <property type="entry name" value="PWWP_PRKCBP1"/>
    <property type="match status" value="1"/>
</dbReference>
<evidence type="ECO:0000313" key="14">
    <source>
        <dbReference type="Proteomes" id="UP001162164"/>
    </source>
</evidence>
<dbReference type="InterPro" id="IPR002893">
    <property type="entry name" value="Znf_MYND"/>
</dbReference>